<keyword evidence="3" id="KW-1185">Reference proteome</keyword>
<reference evidence="2 3" key="1">
    <citation type="journal article" date="2009" name="PLoS ONE">
        <title>Methylobacterium genome sequences: a reference blueprint to investigate microbial metabolism of C1 compounds from natural and industrial sources.</title>
        <authorList>
            <person name="Vuilleumier S."/>
            <person name="Chistoserdova L."/>
            <person name="Lee M.-C."/>
            <person name="Bringel F."/>
            <person name="Lajus A."/>
            <person name="Zhou Y."/>
            <person name="Gourion B."/>
            <person name="Barbe V."/>
            <person name="Chang J."/>
            <person name="Cruveiller S."/>
            <person name="Dossat C."/>
            <person name="Gillett W."/>
            <person name="Gruffaz C."/>
            <person name="Haugen E."/>
            <person name="Hourcade E."/>
            <person name="Levy R."/>
            <person name="Mangenot S."/>
            <person name="Muller E."/>
            <person name="Nadalig T."/>
            <person name="Pagni M."/>
            <person name="Penny C."/>
            <person name="Peyraud R."/>
            <person name="Robinson D.G."/>
            <person name="Roche D."/>
            <person name="Rouy Z."/>
            <person name="Saenampechek C."/>
            <person name="Salvignol G."/>
            <person name="Vallenet D."/>
            <person name="Wu Z."/>
            <person name="Marx C.J."/>
            <person name="Vorholt J.A."/>
            <person name="Olson M.V."/>
            <person name="Kaul R."/>
            <person name="Weissenbach J."/>
            <person name="Medigue C."/>
            <person name="Lidstrom M.E."/>
        </authorList>
    </citation>
    <scope>NUCLEOTIDE SEQUENCE [LARGE SCALE GENOMIC DNA]</scope>
    <source>
        <strain evidence="3">ATCC 14718 / DSM 1338 / JCM 2805 / NCIMB 9133 / AM1</strain>
    </source>
</reference>
<proteinExistence type="predicted"/>
<dbReference type="RefSeq" id="WP_015857146.1">
    <property type="nucleotide sequence ID" value="NC_012808.1"/>
</dbReference>
<organism evidence="2 3">
    <name type="scientific">Methylorubrum extorquens (strain ATCC 14718 / DSM 1338 / JCM 2805 / NCIMB 9133 / AM1)</name>
    <name type="common">Methylobacterium extorquens</name>
    <dbReference type="NCBI Taxonomy" id="272630"/>
    <lineage>
        <taxon>Bacteria</taxon>
        <taxon>Pseudomonadati</taxon>
        <taxon>Pseudomonadota</taxon>
        <taxon>Alphaproteobacteria</taxon>
        <taxon>Hyphomicrobiales</taxon>
        <taxon>Methylobacteriaceae</taxon>
        <taxon>Methylorubrum</taxon>
    </lineage>
</organism>
<protein>
    <recommendedName>
        <fullName evidence="1">HNH nuclease domain-containing protein</fullName>
    </recommendedName>
</protein>
<dbReference type="GO" id="GO:0004519">
    <property type="term" value="F:endonuclease activity"/>
    <property type="evidence" value="ECO:0007669"/>
    <property type="project" value="InterPro"/>
</dbReference>
<dbReference type="Gene3D" id="3.90.75.10">
    <property type="entry name" value="Homing Intron 3 (I-ppo) Encoded Endonuclease, Chain A"/>
    <property type="match status" value="1"/>
</dbReference>
<evidence type="ECO:0000259" key="1">
    <source>
        <dbReference type="Pfam" id="PF13392"/>
    </source>
</evidence>
<dbReference type="STRING" id="272630.MexAM1_META1p3950"/>
<evidence type="ECO:0000313" key="3">
    <source>
        <dbReference type="Proteomes" id="UP000009081"/>
    </source>
</evidence>
<dbReference type="SUPFAM" id="SSF54060">
    <property type="entry name" value="His-Me finger endonucleases"/>
    <property type="match status" value="1"/>
</dbReference>
<dbReference type="HOGENOM" id="CLU_1045127_0_0_5"/>
<dbReference type="AlphaFoldDB" id="C5B0P5"/>
<dbReference type="EMBL" id="CP001510">
    <property type="protein sequence ID" value="ACS41632.1"/>
    <property type="molecule type" value="Genomic_DNA"/>
</dbReference>
<dbReference type="Pfam" id="PF13392">
    <property type="entry name" value="HNH_3"/>
    <property type="match status" value="1"/>
</dbReference>
<dbReference type="InterPro" id="IPR044925">
    <property type="entry name" value="His-Me_finger_sf"/>
</dbReference>
<dbReference type="Proteomes" id="UP000009081">
    <property type="component" value="Chromosome"/>
</dbReference>
<evidence type="ECO:0000313" key="2">
    <source>
        <dbReference type="EMBL" id="ACS41632.1"/>
    </source>
</evidence>
<dbReference type="OrthoDB" id="7728307at2"/>
<feature type="domain" description="HNH nuclease" evidence="1">
    <location>
        <begin position="150"/>
        <end position="193"/>
    </location>
</feature>
<dbReference type="InterPro" id="IPR003615">
    <property type="entry name" value="HNH_nuc"/>
</dbReference>
<dbReference type="KEGG" id="mea:Mex_1p3950"/>
<dbReference type="eggNOG" id="COG2197">
    <property type="taxonomic scope" value="Bacteria"/>
</dbReference>
<gene>
    <name evidence="2" type="ordered locus">MexAM1_META1p3950</name>
</gene>
<accession>C5B0P5</accession>
<name>C5B0P5_METEA</name>
<sequence>MARLYRSEEADVGTTARVKDLPCSAPGCGRNALLRSGGGPACNRHYQMWLRYAAFQAPPRDRAQTVFTCAHCNSSFERGYTVSRERASGRQYCNIECERAGKTARAEAGTPDRFWALVAVGGQNECWPWQGHKKPLGYGRFTNRPGDIQQAHRMAYRLAKGSFDERLFVCHACDNPSCCNPSHLWLGTHRQNMDDMFAKKRHSAPPVLRGERSLNARLTKSDVLRVVKSSEPDRALAARFGVTAAAIYNIRHGKAWSHVTGIKRHA</sequence>
<dbReference type="InterPro" id="IPR044930">
    <property type="entry name" value="Homing_endonuclease_His-Me"/>
</dbReference>